<comment type="caution">
    <text evidence="2">The sequence shown here is derived from an EMBL/GenBank/DDBJ whole genome shotgun (WGS) entry which is preliminary data.</text>
</comment>
<proteinExistence type="predicted"/>
<reference evidence="3" key="1">
    <citation type="journal article" date="2019" name="Int. J. Syst. Evol. Microbiol.">
        <title>The Global Catalogue of Microorganisms (GCM) 10K type strain sequencing project: providing services to taxonomists for standard genome sequencing and annotation.</title>
        <authorList>
            <consortium name="The Broad Institute Genomics Platform"/>
            <consortium name="The Broad Institute Genome Sequencing Center for Infectious Disease"/>
            <person name="Wu L."/>
            <person name="Ma J."/>
        </authorList>
    </citation>
    <scope>NUCLEOTIDE SEQUENCE [LARGE SCALE GENOMIC DNA]</scope>
    <source>
        <strain evidence="3">CGMCC 4.7357</strain>
    </source>
</reference>
<dbReference type="Proteomes" id="UP001596020">
    <property type="component" value="Unassembled WGS sequence"/>
</dbReference>
<dbReference type="Pfam" id="PF14109">
    <property type="entry name" value="GldH_lipo"/>
    <property type="match status" value="1"/>
</dbReference>
<dbReference type="NCBIfam" id="TIGR03511">
    <property type="entry name" value="GldH_lipo"/>
    <property type="match status" value="1"/>
</dbReference>
<keyword evidence="3" id="KW-1185">Reference proteome</keyword>
<gene>
    <name evidence="2" type="primary">gldH</name>
    <name evidence="2" type="ORF">ACFO3G_05720</name>
</gene>
<evidence type="ECO:0000256" key="1">
    <source>
        <dbReference type="SAM" id="Phobius"/>
    </source>
</evidence>
<keyword evidence="2" id="KW-0449">Lipoprotein</keyword>
<name>A0ABV9K8Y0_9PORP</name>
<organism evidence="2 3">
    <name type="scientific">Falsiporphyromonas endometrii</name>
    <dbReference type="NCBI Taxonomy" id="1387297"/>
    <lineage>
        <taxon>Bacteria</taxon>
        <taxon>Pseudomonadati</taxon>
        <taxon>Bacteroidota</taxon>
        <taxon>Bacteroidia</taxon>
        <taxon>Bacteroidales</taxon>
        <taxon>Porphyromonadaceae</taxon>
        <taxon>Falsiporphyromonas</taxon>
    </lineage>
</organism>
<protein>
    <submittedName>
        <fullName evidence="2">Gliding motility lipoprotein GldH</fullName>
    </submittedName>
</protein>
<keyword evidence="1" id="KW-1133">Transmembrane helix</keyword>
<keyword evidence="1" id="KW-0812">Transmembrane</keyword>
<dbReference type="InterPro" id="IPR020018">
    <property type="entry name" value="Motility-assoc_lipoprot_GldH"/>
</dbReference>
<sequence length="161" mass="18877">MRRLTHTIVNLGLFVLCLILFDSCVYHQLKDENFTFKQLPNARWEAGQSVFFDMLVEAYQQPYSCDLILRHNNDYKYTRIKFIYDISLNGDLVETDTVTQSLVNEHNQWIGNGISLREVPICLFRKKRMNRAGVYTVKLRTPLHNVPLPGVESIGLRIWKE</sequence>
<accession>A0ABV9K8Y0</accession>
<evidence type="ECO:0000313" key="3">
    <source>
        <dbReference type="Proteomes" id="UP001596020"/>
    </source>
</evidence>
<dbReference type="RefSeq" id="WP_380078830.1">
    <property type="nucleotide sequence ID" value="NZ_JBHSGO010000173.1"/>
</dbReference>
<keyword evidence="1" id="KW-0472">Membrane</keyword>
<feature type="transmembrane region" description="Helical" evidence="1">
    <location>
        <begin position="7"/>
        <end position="29"/>
    </location>
</feature>
<evidence type="ECO:0000313" key="2">
    <source>
        <dbReference type="EMBL" id="MFC4666096.1"/>
    </source>
</evidence>
<dbReference type="EMBL" id="JBHSGO010000173">
    <property type="protein sequence ID" value="MFC4666096.1"/>
    <property type="molecule type" value="Genomic_DNA"/>
</dbReference>